<keyword evidence="1" id="KW-0472">Membrane</keyword>
<organism evidence="2 3">
    <name type="scientific">Populus deltoides</name>
    <name type="common">Eastern poplar</name>
    <name type="synonym">Eastern cottonwood</name>
    <dbReference type="NCBI Taxonomy" id="3696"/>
    <lineage>
        <taxon>Eukaryota</taxon>
        <taxon>Viridiplantae</taxon>
        <taxon>Streptophyta</taxon>
        <taxon>Embryophyta</taxon>
        <taxon>Tracheophyta</taxon>
        <taxon>Spermatophyta</taxon>
        <taxon>Magnoliopsida</taxon>
        <taxon>eudicotyledons</taxon>
        <taxon>Gunneridae</taxon>
        <taxon>Pentapetalae</taxon>
        <taxon>rosids</taxon>
        <taxon>fabids</taxon>
        <taxon>Malpighiales</taxon>
        <taxon>Salicaceae</taxon>
        <taxon>Saliceae</taxon>
        <taxon>Populus</taxon>
    </lineage>
</organism>
<dbReference type="EMBL" id="JACEGQ020000019">
    <property type="protein sequence ID" value="KAH8480903.1"/>
    <property type="molecule type" value="Genomic_DNA"/>
</dbReference>
<dbReference type="PANTHER" id="PTHR33825">
    <property type="entry name" value="CHITINASE-LIKE PROTEIN"/>
    <property type="match status" value="1"/>
</dbReference>
<dbReference type="AlphaFoldDB" id="A0A8T2WL89"/>
<keyword evidence="1" id="KW-1133">Transmembrane helix</keyword>
<accession>A0A8T2WL89</accession>
<feature type="transmembrane region" description="Helical" evidence="1">
    <location>
        <begin position="136"/>
        <end position="159"/>
    </location>
</feature>
<dbReference type="Proteomes" id="UP000807159">
    <property type="component" value="Chromosome 19"/>
</dbReference>
<keyword evidence="3" id="KW-1185">Reference proteome</keyword>
<dbReference type="PANTHER" id="PTHR33825:SF14">
    <property type="entry name" value="CHITINASE-LIKE PROTEIN"/>
    <property type="match status" value="1"/>
</dbReference>
<keyword evidence="1" id="KW-0812">Transmembrane</keyword>
<protein>
    <submittedName>
        <fullName evidence="2">Uncharacterized protein</fullName>
    </submittedName>
</protein>
<reference evidence="2" key="1">
    <citation type="journal article" date="2021" name="J. Hered.">
        <title>Genome Assembly of Salicaceae Populus deltoides (Eastern Cottonwood) I-69 Based on Nanopore Sequencing and Hi-C Technologies.</title>
        <authorList>
            <person name="Bai S."/>
            <person name="Wu H."/>
            <person name="Zhang J."/>
            <person name="Pan Z."/>
            <person name="Zhao W."/>
            <person name="Li Z."/>
            <person name="Tong C."/>
        </authorList>
    </citation>
    <scope>NUCLEOTIDE SEQUENCE</scope>
    <source>
        <tissue evidence="2">Leaf</tissue>
    </source>
</reference>
<proteinExistence type="predicted"/>
<gene>
    <name evidence="2" type="ORF">H0E87_030968</name>
</gene>
<name>A0A8T2WL89_POPDE</name>
<sequence>MKPNLLTADSFLIFNSLTLLSRNSIPFPRNSIPHPNHFLSIVSPHANSSKHSRLLPICSSSNPARKQSSPANEESLNSNVEVLGGDELERNLNVEVANPVVPSYVQSWTKLSLSDQAFFLLSFIALTVQLNHPIKMIAILTSIAFTSLVAAAVPTLYAVGRAATSLSKLADTAREELPSTLAAIRLSGMEISDLTLELTDLSQDITDGVNKSAQAVQAAEAGIRQIGTLAHQHTISMIQERASLPIISLQPVVAGAAKKTSRAVGQATKTIMNIISRGEFNTEEKEDGSRIDRVEI</sequence>
<comment type="caution">
    <text evidence="2">The sequence shown here is derived from an EMBL/GenBank/DDBJ whole genome shotgun (WGS) entry which is preliminary data.</text>
</comment>
<evidence type="ECO:0000313" key="2">
    <source>
        <dbReference type="EMBL" id="KAH8480903.1"/>
    </source>
</evidence>
<evidence type="ECO:0000313" key="3">
    <source>
        <dbReference type="Proteomes" id="UP000807159"/>
    </source>
</evidence>
<evidence type="ECO:0000256" key="1">
    <source>
        <dbReference type="SAM" id="Phobius"/>
    </source>
</evidence>